<evidence type="ECO:0000313" key="1">
    <source>
        <dbReference type="EMBL" id="MDA2804431.1"/>
    </source>
</evidence>
<dbReference type="EMBL" id="JAQFWP010000011">
    <property type="protein sequence ID" value="MDA2804431.1"/>
    <property type="molecule type" value="Genomic_DNA"/>
</dbReference>
<name>A0ABT4TIC9_9ACTN</name>
<sequence length="214" mass="23104">MLFALVGGGAALVLVVAVVAVVLATRTGPAYAALPGCDDILPEDALAGIGDLEGADMEESAGGAGEDEDIVEGVICTDVDGGGEDLPRFNVSIALYDPDTRERDYRQLEREFERATEDYDDILAGDMEPDDEEYLSEPLEELSVSVGDDRRGYLMSDDFMTEEVEYGVVYFRMSNMFAIVSYYGEDEPVEEKGDLAVDLAQEVASGLKGEAERA</sequence>
<gene>
    <name evidence="1" type="ORF">O4U47_07895</name>
</gene>
<organism evidence="1 2">
    <name type="scientific">Nocardiopsis suaedae</name>
    <dbReference type="NCBI Taxonomy" id="3018444"/>
    <lineage>
        <taxon>Bacteria</taxon>
        <taxon>Bacillati</taxon>
        <taxon>Actinomycetota</taxon>
        <taxon>Actinomycetes</taxon>
        <taxon>Streptosporangiales</taxon>
        <taxon>Nocardiopsidaceae</taxon>
        <taxon>Nocardiopsis</taxon>
    </lineage>
</organism>
<dbReference type="Proteomes" id="UP001165685">
    <property type="component" value="Unassembled WGS sequence"/>
</dbReference>
<keyword evidence="2" id="KW-1185">Reference proteome</keyword>
<dbReference type="RefSeq" id="WP_270676974.1">
    <property type="nucleotide sequence ID" value="NZ_JAQFWP010000011.1"/>
</dbReference>
<evidence type="ECO:0008006" key="3">
    <source>
        <dbReference type="Google" id="ProtNLM"/>
    </source>
</evidence>
<protein>
    <recommendedName>
        <fullName evidence="3">DUF3558 domain-containing protein</fullName>
    </recommendedName>
</protein>
<evidence type="ECO:0000313" key="2">
    <source>
        <dbReference type="Proteomes" id="UP001165685"/>
    </source>
</evidence>
<reference evidence="1" key="1">
    <citation type="submission" date="2023-01" db="EMBL/GenBank/DDBJ databases">
        <title>Draft genome sequence of Nocardiopsis sp. LSu2-4 isolated from halophytes.</title>
        <authorList>
            <person name="Duangmal K."/>
            <person name="Chantavorakit T."/>
        </authorList>
    </citation>
    <scope>NUCLEOTIDE SEQUENCE</scope>
    <source>
        <strain evidence="1">LSu2-4</strain>
    </source>
</reference>
<comment type="caution">
    <text evidence="1">The sequence shown here is derived from an EMBL/GenBank/DDBJ whole genome shotgun (WGS) entry which is preliminary data.</text>
</comment>
<proteinExistence type="predicted"/>
<accession>A0ABT4TIC9</accession>